<evidence type="ECO:0000313" key="6">
    <source>
        <dbReference type="EMBL" id="EYC06424.1"/>
    </source>
</evidence>
<dbReference type="SMART" id="SM00239">
    <property type="entry name" value="C2"/>
    <property type="match status" value="1"/>
</dbReference>
<dbReference type="Pfam" id="PF00788">
    <property type="entry name" value="RA"/>
    <property type="match status" value="2"/>
</dbReference>
<dbReference type="PANTHER" id="PTHR10336:SF6">
    <property type="entry name" value="1-PHOSPHATIDYLINOSITOL 4,5-BISPHOSPHATE PHOSPHODIESTERASE EPSILON-1"/>
    <property type="match status" value="1"/>
</dbReference>
<dbReference type="InterPro" id="IPR035892">
    <property type="entry name" value="C2_domain_sf"/>
</dbReference>
<feature type="compositionally biased region" description="Low complexity" evidence="2">
    <location>
        <begin position="53"/>
        <end position="65"/>
    </location>
</feature>
<dbReference type="EC" id="3.1.4.11" evidence="1"/>
<dbReference type="FunFam" id="2.60.40.150:FF:000183">
    <property type="entry name" value="Phosphoinositide phospholipase C"/>
    <property type="match status" value="1"/>
</dbReference>
<evidence type="ECO:0000256" key="1">
    <source>
        <dbReference type="RuleBase" id="RU361133"/>
    </source>
</evidence>
<dbReference type="PANTHER" id="PTHR10336">
    <property type="entry name" value="PHOSPHOINOSITIDE-SPECIFIC PHOSPHOLIPASE C FAMILY PROTEIN"/>
    <property type="match status" value="1"/>
</dbReference>
<dbReference type="SUPFAM" id="SSF51695">
    <property type="entry name" value="PLC-like phosphodiesterases"/>
    <property type="match status" value="1"/>
</dbReference>
<reference evidence="7" key="1">
    <citation type="journal article" date="2015" name="Nat. Genet.">
        <title>The genome and transcriptome of the zoonotic hookworm Ancylostoma ceylanicum identify infection-specific gene families.</title>
        <authorList>
            <person name="Schwarz E.M."/>
            <person name="Hu Y."/>
            <person name="Antoshechkin I."/>
            <person name="Miller M.M."/>
            <person name="Sternberg P.W."/>
            <person name="Aroian R.V."/>
        </authorList>
    </citation>
    <scope>NUCLEOTIDE SEQUENCE</scope>
    <source>
        <strain evidence="7">HY135</strain>
    </source>
</reference>
<dbReference type="CDD" id="cd00275">
    <property type="entry name" value="C2_PLC_like"/>
    <property type="match status" value="1"/>
</dbReference>
<dbReference type="InterPro" id="IPR028398">
    <property type="entry name" value="PLC-epsilon1_RA2"/>
</dbReference>
<dbReference type="SUPFAM" id="SSF49562">
    <property type="entry name" value="C2 domain (Calcium/lipid-binding domain, CaLB)"/>
    <property type="match status" value="1"/>
</dbReference>
<feature type="domain" description="C2" evidence="3">
    <location>
        <begin position="302"/>
        <end position="429"/>
    </location>
</feature>
<sequence>MLFTNYVESTVDDMEDDDLDDFLDDEENDDDDIEAIRCERAVDSPQIGKVSAKSSSCVKPESVSSDPTDASNKKIAGSFNGMYDVKADEDDVANSSVAASPGLRSTTRKVNTGVQIAQELSDIVVYMQAVKFKGFPTSDDSACPQLADEDSSAPNLLWGGRTRTQNSLLSTPTPPRRQRSSGQLSQDPTTDSTIPVGARPNASANCYKVTSLNENAAKKLIKRHPLKCISYTRDHLIRTYPSAKHYDSSNFNPINCWAHGLQMVALNFQTPDVIMAVNQAMFEQSGGNGFQLKPRALWDNTHPLYNRFSPLSKEVSNISALIVNLTVISGQYVYPGCHSASVYVEIEVIGIPTDCVKEKTKIVQRNSVNPIWNHTIQLRVVFVDLAFLRIAVCDSSQNGRVVAHRVVPIRCIRPGFRHLPLRSSSNQPLDNSTIFLRTRFEQEEHIYLHDDDSTSHYNIEHVLAYRTELAPETSPYPILKKQIFVLKVTGVFAEETPITVHCESDSTVKTIIQQVLLNAGKNVDQVDEYALIEESVQSTSGEEPVEQRVLPSNEPIMDAVACWNGSTRRFVLRKKGSDPSSRAWITSIIKSGTVTGNSSPNIGARMEEQNTATSHIDGRSPPADSTTDSIYLGEAGLNNRARSMGDTFLVCIHKVSEDQPYAILRANIHSTATDIIRQVFAKARRSNMDVSDFVLVEEICEDGKSGTNATSARTNVGKTTTRVLGANENVWQAQSKWRNTGRFVLENRKETVRSTLEKVRAFISQLEEAKQNITSQSTS</sequence>
<organism evidence="6 7">
    <name type="scientific">Ancylostoma ceylanicum</name>
    <dbReference type="NCBI Taxonomy" id="53326"/>
    <lineage>
        <taxon>Eukaryota</taxon>
        <taxon>Metazoa</taxon>
        <taxon>Ecdysozoa</taxon>
        <taxon>Nematoda</taxon>
        <taxon>Chromadorea</taxon>
        <taxon>Rhabditida</taxon>
        <taxon>Rhabditina</taxon>
        <taxon>Rhabditomorpha</taxon>
        <taxon>Strongyloidea</taxon>
        <taxon>Ancylostomatidae</taxon>
        <taxon>Ancylostomatinae</taxon>
        <taxon>Ancylostoma</taxon>
    </lineage>
</organism>
<dbReference type="GO" id="GO:0007265">
    <property type="term" value="P:Ras protein signal transduction"/>
    <property type="evidence" value="ECO:0007669"/>
    <property type="project" value="TreeGrafter"/>
</dbReference>
<evidence type="ECO:0000313" key="7">
    <source>
        <dbReference type="Proteomes" id="UP000024635"/>
    </source>
</evidence>
<dbReference type="FunFam" id="3.10.20.90:FF:000512">
    <property type="entry name" value="Phosphoinositide phospholipase C"/>
    <property type="match status" value="1"/>
</dbReference>
<feature type="compositionally biased region" description="Acidic residues" evidence="2">
    <location>
        <begin position="10"/>
        <end position="31"/>
    </location>
</feature>
<dbReference type="InterPro" id="IPR000159">
    <property type="entry name" value="RA_dom"/>
</dbReference>
<dbReference type="Pfam" id="PF00387">
    <property type="entry name" value="PI-PLC-Y"/>
    <property type="match status" value="1"/>
</dbReference>
<dbReference type="CDD" id="cd01780">
    <property type="entry name" value="RA2_PLC-epsilon"/>
    <property type="match status" value="1"/>
</dbReference>
<dbReference type="EMBL" id="JARK01001412">
    <property type="protein sequence ID" value="EYC06424.1"/>
    <property type="molecule type" value="Genomic_DNA"/>
</dbReference>
<dbReference type="Gene3D" id="3.20.20.190">
    <property type="entry name" value="Phosphatidylinositol (PI) phosphodiesterase"/>
    <property type="match status" value="1"/>
</dbReference>
<feature type="compositionally biased region" description="Polar residues" evidence="2">
    <location>
        <begin position="180"/>
        <end position="193"/>
    </location>
</feature>
<dbReference type="PROSITE" id="PS50200">
    <property type="entry name" value="RA"/>
    <property type="match status" value="2"/>
</dbReference>
<feature type="region of interest" description="Disordered" evidence="2">
    <location>
        <begin position="140"/>
        <end position="199"/>
    </location>
</feature>
<evidence type="ECO:0000259" key="4">
    <source>
        <dbReference type="PROSITE" id="PS50008"/>
    </source>
</evidence>
<dbReference type="SMART" id="SM00314">
    <property type="entry name" value="RA"/>
    <property type="match status" value="2"/>
</dbReference>
<dbReference type="Proteomes" id="UP000024635">
    <property type="component" value="Unassembled WGS sequence"/>
</dbReference>
<proteinExistence type="predicted"/>
<feature type="domain" description="Ras-associating" evidence="5">
    <location>
        <begin position="482"/>
        <end position="577"/>
    </location>
</feature>
<gene>
    <name evidence="6" type="primary">Acey_s0076.g1053</name>
    <name evidence="6" type="ORF">Y032_0076g1053</name>
</gene>
<dbReference type="Gene3D" id="3.10.20.90">
    <property type="entry name" value="Phosphatidylinositol 3-kinase Catalytic Subunit, Chain A, domain 1"/>
    <property type="match status" value="2"/>
</dbReference>
<dbReference type="GO" id="GO:0004435">
    <property type="term" value="F:phosphatidylinositol-4,5-bisphosphate phospholipase C activity"/>
    <property type="evidence" value="ECO:0007669"/>
    <property type="project" value="UniProtKB-EC"/>
</dbReference>
<dbReference type="PRINTS" id="PR00390">
    <property type="entry name" value="PHPHLIPASEC"/>
</dbReference>
<comment type="catalytic activity">
    <reaction evidence="1">
        <text>a 1,2-diacyl-sn-glycero-3-phospho-(1D-myo-inositol-4,5-bisphosphate) + H2O = 1D-myo-inositol 1,4,5-trisphosphate + a 1,2-diacyl-sn-glycerol + H(+)</text>
        <dbReference type="Rhea" id="RHEA:33179"/>
        <dbReference type="ChEBI" id="CHEBI:15377"/>
        <dbReference type="ChEBI" id="CHEBI:15378"/>
        <dbReference type="ChEBI" id="CHEBI:17815"/>
        <dbReference type="ChEBI" id="CHEBI:58456"/>
        <dbReference type="ChEBI" id="CHEBI:203600"/>
        <dbReference type="EC" id="3.1.4.11"/>
    </reaction>
</comment>
<dbReference type="GO" id="GO:0016042">
    <property type="term" value="P:lipid catabolic process"/>
    <property type="evidence" value="ECO:0007669"/>
    <property type="project" value="UniProtKB-KW"/>
</dbReference>
<feature type="domain" description="PI-PLC Y-box" evidence="4">
    <location>
        <begin position="120"/>
        <end position="297"/>
    </location>
</feature>
<evidence type="ECO:0000259" key="3">
    <source>
        <dbReference type="PROSITE" id="PS50004"/>
    </source>
</evidence>
<dbReference type="GO" id="GO:0046488">
    <property type="term" value="P:phosphatidylinositol metabolic process"/>
    <property type="evidence" value="ECO:0007669"/>
    <property type="project" value="TreeGrafter"/>
</dbReference>
<dbReference type="OrthoDB" id="269822at2759"/>
<evidence type="ECO:0000259" key="5">
    <source>
        <dbReference type="PROSITE" id="PS50200"/>
    </source>
</evidence>
<comment type="caution">
    <text evidence="6">The sequence shown here is derived from an EMBL/GenBank/DDBJ whole genome shotgun (WGS) entry which is preliminary data.</text>
</comment>
<dbReference type="SUPFAM" id="SSF54236">
    <property type="entry name" value="Ubiquitin-like"/>
    <property type="match status" value="2"/>
</dbReference>
<dbReference type="Pfam" id="PF00168">
    <property type="entry name" value="C2"/>
    <property type="match status" value="1"/>
</dbReference>
<dbReference type="InterPro" id="IPR029071">
    <property type="entry name" value="Ubiquitin-like_domsf"/>
</dbReference>
<dbReference type="GO" id="GO:0051209">
    <property type="term" value="P:release of sequestered calcium ion into cytosol"/>
    <property type="evidence" value="ECO:0007669"/>
    <property type="project" value="TreeGrafter"/>
</dbReference>
<dbReference type="AlphaFoldDB" id="A0A016TTR1"/>
<dbReference type="GO" id="GO:0007186">
    <property type="term" value="P:G protein-coupled receptor signaling pathway"/>
    <property type="evidence" value="ECO:0007669"/>
    <property type="project" value="TreeGrafter"/>
</dbReference>
<feature type="region of interest" description="Disordered" evidence="2">
    <location>
        <begin position="1"/>
        <end position="31"/>
    </location>
</feature>
<evidence type="ECO:0000256" key="2">
    <source>
        <dbReference type="SAM" id="MobiDB-lite"/>
    </source>
</evidence>
<keyword evidence="1" id="KW-0443">Lipid metabolism</keyword>
<dbReference type="SMART" id="SM00149">
    <property type="entry name" value="PLCYc"/>
    <property type="match status" value="1"/>
</dbReference>
<accession>A0A016TTR1</accession>
<dbReference type="InterPro" id="IPR001711">
    <property type="entry name" value="PLipase_C_Pinositol-sp_Y"/>
</dbReference>
<keyword evidence="1" id="KW-0378">Hydrolase</keyword>
<name>A0A016TTR1_9BILA</name>
<dbReference type="InterPro" id="IPR017946">
    <property type="entry name" value="PLC-like_Pdiesterase_TIM-brl"/>
</dbReference>
<feature type="domain" description="Ras-associating" evidence="5">
    <location>
        <begin position="655"/>
        <end position="750"/>
    </location>
</feature>
<dbReference type="FunFam" id="3.10.20.90:FF:000238">
    <property type="entry name" value="Phosphoinositide phospholipase C"/>
    <property type="match status" value="1"/>
</dbReference>
<dbReference type="InterPro" id="IPR001192">
    <property type="entry name" value="PI-PLC_fam"/>
</dbReference>
<dbReference type="Gene3D" id="2.60.40.150">
    <property type="entry name" value="C2 domain"/>
    <property type="match status" value="1"/>
</dbReference>
<feature type="region of interest" description="Disordered" evidence="2">
    <location>
        <begin position="47"/>
        <end position="72"/>
    </location>
</feature>
<feature type="compositionally biased region" description="Polar residues" evidence="2">
    <location>
        <begin position="162"/>
        <end position="171"/>
    </location>
</feature>
<keyword evidence="7" id="KW-1185">Reference proteome</keyword>
<dbReference type="GO" id="GO:0048015">
    <property type="term" value="P:phosphatidylinositol-mediated signaling"/>
    <property type="evidence" value="ECO:0007669"/>
    <property type="project" value="TreeGrafter"/>
</dbReference>
<dbReference type="InterPro" id="IPR000008">
    <property type="entry name" value="C2_dom"/>
</dbReference>
<protein>
    <recommendedName>
        <fullName evidence="1">Phosphoinositide phospholipase C</fullName>
        <ecNumber evidence="1">3.1.4.11</ecNumber>
    </recommendedName>
</protein>
<dbReference type="PROSITE" id="PS50008">
    <property type="entry name" value="PIPLC_Y_DOMAIN"/>
    <property type="match status" value="1"/>
</dbReference>
<dbReference type="PROSITE" id="PS50004">
    <property type="entry name" value="C2"/>
    <property type="match status" value="1"/>
</dbReference>
<keyword evidence="1" id="KW-0442">Lipid degradation</keyword>